<accession>E3LFZ8</accession>
<dbReference type="AlphaFoldDB" id="E3LFZ8"/>
<sequence>MSNKTVLNLLACFVSPAFNLLCSIICSLLQHRRKVQNHIDPASIIKISNSKFENQTDRLSAELSSAARIRCNLRSYKPV</sequence>
<gene>
    <name evidence="1" type="ORF">CRE_32633</name>
</gene>
<dbReference type="HOGENOM" id="CLU_2608288_0_0_1"/>
<organism evidence="2">
    <name type="scientific">Caenorhabditis remanei</name>
    <name type="common">Caenorhabditis vulgaris</name>
    <dbReference type="NCBI Taxonomy" id="31234"/>
    <lineage>
        <taxon>Eukaryota</taxon>
        <taxon>Metazoa</taxon>
        <taxon>Ecdysozoa</taxon>
        <taxon>Nematoda</taxon>
        <taxon>Chromadorea</taxon>
        <taxon>Rhabditida</taxon>
        <taxon>Rhabditina</taxon>
        <taxon>Rhabditomorpha</taxon>
        <taxon>Rhabditoidea</taxon>
        <taxon>Rhabditidae</taxon>
        <taxon>Peloderinae</taxon>
        <taxon>Caenorhabditis</taxon>
    </lineage>
</organism>
<evidence type="ECO:0000313" key="2">
    <source>
        <dbReference type="Proteomes" id="UP000008281"/>
    </source>
</evidence>
<evidence type="ECO:0000313" key="1">
    <source>
        <dbReference type="EMBL" id="EFO86266.1"/>
    </source>
</evidence>
<protein>
    <submittedName>
        <fullName evidence="1">Uncharacterized protein</fullName>
    </submittedName>
</protein>
<name>E3LFZ8_CAERE</name>
<keyword evidence="2" id="KW-1185">Reference proteome</keyword>
<reference evidence="1" key="1">
    <citation type="submission" date="2007-07" db="EMBL/GenBank/DDBJ databases">
        <title>PCAP assembly of the Caenorhabditis remanei genome.</title>
        <authorList>
            <consortium name="The Caenorhabditis remanei Sequencing Consortium"/>
            <person name="Wilson R.K."/>
        </authorList>
    </citation>
    <scope>NUCLEOTIDE SEQUENCE [LARGE SCALE GENOMIC DNA]</scope>
    <source>
        <strain evidence="1">PB4641</strain>
    </source>
</reference>
<proteinExistence type="predicted"/>
<dbReference type="Proteomes" id="UP000008281">
    <property type="component" value="Unassembled WGS sequence"/>
</dbReference>
<dbReference type="EMBL" id="DS268408">
    <property type="protein sequence ID" value="EFO86266.1"/>
    <property type="molecule type" value="Genomic_DNA"/>
</dbReference>